<feature type="transmembrane region" description="Helical" evidence="1">
    <location>
        <begin position="47"/>
        <end position="65"/>
    </location>
</feature>
<keyword evidence="3" id="KW-1185">Reference proteome</keyword>
<comment type="caution">
    <text evidence="2">The sequence shown here is derived from an EMBL/GenBank/DDBJ whole genome shotgun (WGS) entry which is preliminary data.</text>
</comment>
<dbReference type="EMBL" id="BMFV01000029">
    <property type="protein sequence ID" value="GGH85922.1"/>
    <property type="molecule type" value="Genomic_DNA"/>
</dbReference>
<evidence type="ECO:0000313" key="3">
    <source>
        <dbReference type="Proteomes" id="UP000656813"/>
    </source>
</evidence>
<protein>
    <submittedName>
        <fullName evidence="2">Uncharacterized protein</fullName>
    </submittedName>
</protein>
<feature type="transmembrane region" description="Helical" evidence="1">
    <location>
        <begin position="12"/>
        <end position="35"/>
    </location>
</feature>
<keyword evidence="1" id="KW-1133">Transmembrane helix</keyword>
<name>A0A8J3ENA0_9BACL</name>
<reference evidence="2" key="2">
    <citation type="submission" date="2020-09" db="EMBL/GenBank/DDBJ databases">
        <authorList>
            <person name="Sun Q."/>
            <person name="Zhou Y."/>
        </authorList>
    </citation>
    <scope>NUCLEOTIDE SEQUENCE</scope>
    <source>
        <strain evidence="2">CGMCC 1.12777</strain>
    </source>
</reference>
<evidence type="ECO:0000256" key="1">
    <source>
        <dbReference type="SAM" id="Phobius"/>
    </source>
</evidence>
<dbReference type="AlphaFoldDB" id="A0A8J3ENA0"/>
<accession>A0A8J3ENA0</accession>
<dbReference type="RefSeq" id="WP_188498433.1">
    <property type="nucleotide sequence ID" value="NZ_BMFV01000029.1"/>
</dbReference>
<evidence type="ECO:0000313" key="2">
    <source>
        <dbReference type="EMBL" id="GGH85922.1"/>
    </source>
</evidence>
<sequence length="75" mass="8629">MEEQQQQKYFDLRRLIGILLTLYGIVLGGYGLIFNPQTDAISFNIDLWWGLLMLVVGVIFLLLSLKAPKVDEEEE</sequence>
<reference evidence="2" key="1">
    <citation type="journal article" date="2014" name="Int. J. Syst. Evol. Microbiol.">
        <title>Complete genome sequence of Corynebacterium casei LMG S-19264T (=DSM 44701T), isolated from a smear-ripened cheese.</title>
        <authorList>
            <consortium name="US DOE Joint Genome Institute (JGI-PGF)"/>
            <person name="Walter F."/>
            <person name="Albersmeier A."/>
            <person name="Kalinowski J."/>
            <person name="Ruckert C."/>
        </authorList>
    </citation>
    <scope>NUCLEOTIDE SEQUENCE</scope>
    <source>
        <strain evidence="2">CGMCC 1.12777</strain>
    </source>
</reference>
<keyword evidence="1" id="KW-0812">Transmembrane</keyword>
<dbReference type="Proteomes" id="UP000656813">
    <property type="component" value="Unassembled WGS sequence"/>
</dbReference>
<organism evidence="2 3">
    <name type="scientific">Pullulanibacillus pueri</name>
    <dbReference type="NCBI Taxonomy" id="1437324"/>
    <lineage>
        <taxon>Bacteria</taxon>
        <taxon>Bacillati</taxon>
        <taxon>Bacillota</taxon>
        <taxon>Bacilli</taxon>
        <taxon>Bacillales</taxon>
        <taxon>Sporolactobacillaceae</taxon>
        <taxon>Pullulanibacillus</taxon>
    </lineage>
</organism>
<proteinExistence type="predicted"/>
<keyword evidence="1" id="KW-0472">Membrane</keyword>
<gene>
    <name evidence="2" type="ORF">GCM10007096_32430</name>
</gene>